<dbReference type="OrthoDB" id="331968at2"/>
<dbReference type="EMBL" id="RQGD01000022">
    <property type="protein sequence ID" value="TGL60334.1"/>
    <property type="molecule type" value="Genomic_DNA"/>
</dbReference>
<gene>
    <name evidence="1" type="ORF">EHQ58_07515</name>
</gene>
<name>A0A4R9K586_9LEPT</name>
<dbReference type="Proteomes" id="UP000297693">
    <property type="component" value="Unassembled WGS sequence"/>
</dbReference>
<dbReference type="AlphaFoldDB" id="A0A4R9K586"/>
<evidence type="ECO:0000313" key="1">
    <source>
        <dbReference type="EMBL" id="TGL60334.1"/>
    </source>
</evidence>
<protein>
    <submittedName>
        <fullName evidence="1">Uncharacterized protein</fullName>
    </submittedName>
</protein>
<accession>A0A4R9K586</accession>
<proteinExistence type="predicted"/>
<keyword evidence="2" id="KW-1185">Reference proteome</keyword>
<evidence type="ECO:0000313" key="2">
    <source>
        <dbReference type="Proteomes" id="UP000297693"/>
    </source>
</evidence>
<comment type="caution">
    <text evidence="1">The sequence shown here is derived from an EMBL/GenBank/DDBJ whole genome shotgun (WGS) entry which is preliminary data.</text>
</comment>
<organism evidence="1 2">
    <name type="scientific">Leptospira ognonensis</name>
    <dbReference type="NCBI Taxonomy" id="2484945"/>
    <lineage>
        <taxon>Bacteria</taxon>
        <taxon>Pseudomonadati</taxon>
        <taxon>Spirochaetota</taxon>
        <taxon>Spirochaetia</taxon>
        <taxon>Leptospirales</taxon>
        <taxon>Leptospiraceae</taxon>
        <taxon>Leptospira</taxon>
    </lineage>
</organism>
<reference evidence="1" key="1">
    <citation type="journal article" date="2019" name="PLoS Negl. Trop. Dis.">
        <title>Revisiting the worldwide diversity of Leptospira species in the environment.</title>
        <authorList>
            <person name="Vincent A.T."/>
            <person name="Schiettekatte O."/>
            <person name="Bourhy P."/>
            <person name="Veyrier F.J."/>
            <person name="Picardeau M."/>
        </authorList>
    </citation>
    <scope>NUCLEOTIDE SEQUENCE [LARGE SCALE GENOMIC DNA]</scope>
    <source>
        <strain evidence="1">201702476</strain>
    </source>
</reference>
<sequence>MSKKGLPTNEFFLKCPLYTKGLKVCPSSKDRLQEEDVQNLMNHCITEKYKSCSFYINKKEHEQAA</sequence>